<dbReference type="RefSeq" id="WP_024980125.1">
    <property type="nucleotide sequence ID" value="NZ_CBCRUM010000010.1"/>
</dbReference>
<evidence type="ECO:0000313" key="1">
    <source>
        <dbReference type="EMBL" id="SFM77819.1"/>
    </source>
</evidence>
<organism evidence="1 2">
    <name type="scientific">Flavobacterium succinicans</name>
    <dbReference type="NCBI Taxonomy" id="29536"/>
    <lineage>
        <taxon>Bacteria</taxon>
        <taxon>Pseudomonadati</taxon>
        <taxon>Bacteroidota</taxon>
        <taxon>Flavobacteriia</taxon>
        <taxon>Flavobacteriales</taxon>
        <taxon>Flavobacteriaceae</taxon>
        <taxon>Flavobacterium</taxon>
    </lineage>
</organism>
<dbReference type="AlphaFoldDB" id="A0A1I4TM70"/>
<sequence>MKLLGKNELNTYLDKESIWTPKRLVNKLDYISGITPFDELLNGKLFTEVVALINLRFRPKGLQIEIMKGISYYSVGILESNILSVNLDGQSQLSEQKNKSVIGRAIVGGLILGPVGAIVGGMTGIGQKQVATNMAENILSISYLENKIEKILLFSCKNKHRKEVDFFILKNYKSKFQITHSSNIKPIINNENDNIEKLEKLFQ</sequence>
<name>A0A1I4TM70_9FLAO</name>
<keyword evidence="2" id="KW-1185">Reference proteome</keyword>
<dbReference type="EMBL" id="FOUT01000002">
    <property type="protein sequence ID" value="SFM77819.1"/>
    <property type="molecule type" value="Genomic_DNA"/>
</dbReference>
<dbReference type="Proteomes" id="UP000182961">
    <property type="component" value="Unassembled WGS sequence"/>
</dbReference>
<reference evidence="2" key="1">
    <citation type="submission" date="2016-10" db="EMBL/GenBank/DDBJ databases">
        <authorList>
            <person name="Varghese N."/>
            <person name="Submissions S."/>
        </authorList>
    </citation>
    <scope>NUCLEOTIDE SEQUENCE [LARGE SCALE GENOMIC DNA]</scope>
    <source>
        <strain evidence="2">DSM 4002</strain>
    </source>
</reference>
<proteinExistence type="predicted"/>
<gene>
    <name evidence="1" type="ORF">SAMN05444143_102184</name>
</gene>
<protein>
    <submittedName>
        <fullName evidence="1">Uncharacterized protein</fullName>
    </submittedName>
</protein>
<evidence type="ECO:0000313" key="2">
    <source>
        <dbReference type="Proteomes" id="UP000182961"/>
    </source>
</evidence>
<accession>A0A1I4TM70</accession>